<evidence type="ECO:0000313" key="8">
    <source>
        <dbReference type="EMBL" id="PFG89661.1"/>
    </source>
</evidence>
<dbReference type="Pfam" id="PF04193">
    <property type="entry name" value="PQ-loop"/>
    <property type="match status" value="1"/>
</dbReference>
<proteinExistence type="predicted"/>
<comment type="subcellular location">
    <subcellularLocation>
        <location evidence="1">Membrane</location>
        <topology evidence="1">Multi-pass membrane protein</topology>
    </subcellularLocation>
</comment>
<name>A0A2A9IQN6_9LACT</name>
<reference evidence="8" key="1">
    <citation type="submission" date="2017-01" db="EMBL/GenBank/DDBJ databases">
        <authorList>
            <person name="Lo R."/>
        </authorList>
    </citation>
    <scope>NUCLEOTIDE SEQUENCE</scope>
    <source>
        <strain evidence="8">537</strain>
    </source>
</reference>
<evidence type="ECO:0000313" key="6">
    <source>
        <dbReference type="EMBL" id="MDG5047548.1"/>
    </source>
</evidence>
<evidence type="ECO:0000256" key="2">
    <source>
        <dbReference type="ARBA" id="ARBA00022692"/>
    </source>
</evidence>
<reference evidence="6" key="3">
    <citation type="submission" date="2022-10" db="EMBL/GenBank/DDBJ databases">
        <authorList>
            <person name="Turner M.S."/>
            <person name="Huang W."/>
        </authorList>
    </citation>
    <scope>NUCLEOTIDE SEQUENCE</scope>
    <source>
        <strain evidence="6">593</strain>
    </source>
</reference>
<dbReference type="RefSeq" id="WP_058217752.1">
    <property type="nucleotide sequence ID" value="NZ_CAOFZM010000006.1"/>
</dbReference>
<reference evidence="6" key="4">
    <citation type="journal article" date="2023" name="Food Microbiol.">
        <title>Evaluation of the fermentation potential of lactic acid bacteria isolated from herbs, fruits and vegetables as starter cultures in nut-based milk alternatives.</title>
        <authorList>
            <person name="Huang W."/>
            <person name="Dong A."/>
            <person name="Pham H.T."/>
            <person name="Zhou C."/>
            <person name="Huo Z."/>
            <person name="Watjen A.P."/>
            <person name="Prakash S."/>
            <person name="Bang-Berthelsen C.H."/>
            <person name="Turner M.S."/>
        </authorList>
    </citation>
    <scope>NUCLEOTIDE SEQUENCE</scope>
    <source>
        <strain evidence="6">593</strain>
    </source>
</reference>
<keyword evidence="2 5" id="KW-0812">Transmembrane</keyword>
<dbReference type="Proteomes" id="UP001152820">
    <property type="component" value="Unassembled WGS sequence"/>
</dbReference>
<dbReference type="InterPro" id="IPR006603">
    <property type="entry name" value="PQ-loop_rpt"/>
</dbReference>
<keyword evidence="3 5" id="KW-1133">Transmembrane helix</keyword>
<protein>
    <submittedName>
        <fullName evidence="7">SemiSWEET transporter</fullName>
    </submittedName>
</protein>
<evidence type="ECO:0000256" key="3">
    <source>
        <dbReference type="ARBA" id="ARBA00022989"/>
    </source>
</evidence>
<feature type="transmembrane region" description="Helical" evidence="5">
    <location>
        <begin position="34"/>
        <end position="53"/>
    </location>
</feature>
<dbReference type="GO" id="GO:0016020">
    <property type="term" value="C:membrane"/>
    <property type="evidence" value="ECO:0007669"/>
    <property type="project" value="UniProtKB-SubCell"/>
</dbReference>
<reference evidence="8" key="2">
    <citation type="journal article" date="2018" name="Food Control">
        <title>Characterization of Lactococcus lactis isolates from herbs, fruits and vegetables for use as biopreservatives against Listeria monocytogenes in cheese.</title>
        <authorList>
            <person name="Ho V."/>
            <person name="Lo R."/>
            <person name="Bansal N."/>
            <person name="Turner M.S."/>
        </authorList>
    </citation>
    <scope>NUCLEOTIDE SEQUENCE</scope>
    <source>
        <strain evidence="8">537</strain>
    </source>
</reference>
<reference evidence="7" key="5">
    <citation type="submission" date="2023-10" db="EMBL/GenBank/DDBJ databases">
        <title>Production of high quality cheese from raw caw milk (raw cheese).</title>
        <authorList>
            <person name="Samouris G."/>
        </authorList>
    </citation>
    <scope>NUCLEOTIDE SEQUENCE</scope>
    <source>
        <strain evidence="7">M17-3</strain>
    </source>
</reference>
<evidence type="ECO:0000313" key="7">
    <source>
        <dbReference type="EMBL" id="MDV2633511.1"/>
    </source>
</evidence>
<keyword evidence="4 5" id="KW-0472">Membrane</keyword>
<gene>
    <name evidence="8" type="ORF">BW154_09365</name>
    <name evidence="6" type="ORF">OGZ38_00110</name>
    <name evidence="7" type="ORF">RZO31_11650</name>
</gene>
<dbReference type="SMART" id="SM00679">
    <property type="entry name" value="CTNS"/>
    <property type="match status" value="1"/>
</dbReference>
<dbReference type="Proteomes" id="UP000225275">
    <property type="component" value="Unassembled WGS sequence"/>
</dbReference>
<sequence length="83" mass="9143">MIIIGLIAGGLTSVSFIPQAIKTIRTQNTSGISLTTYMLFTIGVALWVIYGYFTEDFAILLTNLITVIPSLTILIMKVRNSFK</sequence>
<dbReference type="InterPro" id="IPR047662">
    <property type="entry name" value="SemiSWEET"/>
</dbReference>
<accession>A0A2A9IQN6</accession>
<dbReference type="EMBL" id="JAOWLO010000001">
    <property type="protein sequence ID" value="MDG5047548.1"/>
    <property type="molecule type" value="Genomic_DNA"/>
</dbReference>
<dbReference type="NCBIfam" id="NF037968">
    <property type="entry name" value="SemiSWEET_2"/>
    <property type="match status" value="1"/>
</dbReference>
<evidence type="ECO:0000256" key="4">
    <source>
        <dbReference type="ARBA" id="ARBA00023136"/>
    </source>
</evidence>
<dbReference type="Gene3D" id="1.20.1280.290">
    <property type="match status" value="1"/>
</dbReference>
<evidence type="ECO:0000313" key="9">
    <source>
        <dbReference type="Proteomes" id="UP001186047"/>
    </source>
</evidence>
<comment type="caution">
    <text evidence="7">The sequence shown here is derived from an EMBL/GenBank/DDBJ whole genome shotgun (WGS) entry which is preliminary data.</text>
</comment>
<evidence type="ECO:0000256" key="5">
    <source>
        <dbReference type="SAM" id="Phobius"/>
    </source>
</evidence>
<evidence type="ECO:0000256" key="1">
    <source>
        <dbReference type="ARBA" id="ARBA00004141"/>
    </source>
</evidence>
<dbReference type="EMBL" id="JAWHVL010000033">
    <property type="protein sequence ID" value="MDV2633511.1"/>
    <property type="molecule type" value="Genomic_DNA"/>
</dbReference>
<dbReference type="EMBL" id="MTJS01000002">
    <property type="protein sequence ID" value="PFG89661.1"/>
    <property type="molecule type" value="Genomic_DNA"/>
</dbReference>
<dbReference type="GO" id="GO:0051119">
    <property type="term" value="F:sugar transmembrane transporter activity"/>
    <property type="evidence" value="ECO:0007669"/>
    <property type="project" value="InterPro"/>
</dbReference>
<dbReference type="Proteomes" id="UP001186047">
    <property type="component" value="Unassembled WGS sequence"/>
</dbReference>
<feature type="transmembrane region" description="Helical" evidence="5">
    <location>
        <begin position="59"/>
        <end position="78"/>
    </location>
</feature>
<organism evidence="7 9">
    <name type="scientific">Lactococcus lactis</name>
    <dbReference type="NCBI Taxonomy" id="1358"/>
    <lineage>
        <taxon>Bacteria</taxon>
        <taxon>Bacillati</taxon>
        <taxon>Bacillota</taxon>
        <taxon>Bacilli</taxon>
        <taxon>Lactobacillales</taxon>
        <taxon>Streptococcaceae</taxon>
        <taxon>Lactococcus</taxon>
    </lineage>
</organism>
<dbReference type="AlphaFoldDB" id="A0A2A9IQN6"/>